<feature type="site" description="Transition state stabilizer" evidence="11">
    <location>
        <position position="19"/>
    </location>
</feature>
<protein>
    <recommendedName>
        <fullName evidence="3">Isopentenyl phosphate kinase</fullName>
        <ecNumber evidence="2">2.7.4.26</ecNumber>
    </recommendedName>
</protein>
<keyword evidence="8" id="KW-0414">Isoprene biosynthesis</keyword>
<feature type="binding site" evidence="10">
    <location>
        <position position="226"/>
    </location>
    <ligand>
        <name>ATP</name>
        <dbReference type="ChEBI" id="CHEBI:30616"/>
    </ligand>
</feature>
<feature type="binding site" evidence="10">
    <location>
        <position position="53"/>
    </location>
    <ligand>
        <name>ATP</name>
        <dbReference type="ChEBI" id="CHEBI:30616"/>
    </ligand>
</feature>
<dbReference type="GO" id="GO:0102043">
    <property type="term" value="F:isopentenyl phosphate kinase activity"/>
    <property type="evidence" value="ECO:0007669"/>
    <property type="project" value="UniProtKB-EC"/>
</dbReference>
<dbReference type="GO" id="GO:0005829">
    <property type="term" value="C:cytosol"/>
    <property type="evidence" value="ECO:0007669"/>
    <property type="project" value="TreeGrafter"/>
</dbReference>
<dbReference type="RefSeq" id="WP_196815622.1">
    <property type="nucleotide sequence ID" value="NZ_CP012850.1"/>
</dbReference>
<feature type="binding site" evidence="10">
    <location>
        <begin position="180"/>
        <end position="185"/>
    </location>
    <ligand>
        <name>ATP</name>
        <dbReference type="ChEBI" id="CHEBI:30616"/>
    </ligand>
</feature>
<evidence type="ECO:0000313" key="13">
    <source>
        <dbReference type="EMBL" id="ALI36332.1"/>
    </source>
</evidence>
<evidence type="ECO:0000256" key="2">
    <source>
        <dbReference type="ARBA" id="ARBA00012908"/>
    </source>
</evidence>
<feature type="binding site" evidence="10">
    <location>
        <begin position="10"/>
        <end position="14"/>
    </location>
    <ligand>
        <name>ATP</name>
        <dbReference type="ChEBI" id="CHEBI:30616"/>
    </ligand>
</feature>
<evidence type="ECO:0000256" key="1">
    <source>
        <dbReference type="ARBA" id="ARBA00010540"/>
    </source>
</evidence>
<dbReference type="OrthoDB" id="15328at2157"/>
<dbReference type="Proteomes" id="UP000058925">
    <property type="component" value="Chromosome"/>
</dbReference>
<feature type="binding site" evidence="10">
    <location>
        <position position="154"/>
    </location>
    <ligand>
        <name>substrate</name>
    </ligand>
</feature>
<keyword evidence="4" id="KW-0808">Transferase</keyword>
<dbReference type="CDD" id="cd04241">
    <property type="entry name" value="AAK_FomA-like"/>
    <property type="match status" value="1"/>
</dbReference>
<dbReference type="PANTHER" id="PTHR43654:SF1">
    <property type="entry name" value="ISOPENTENYL PHOSPHATE KINASE"/>
    <property type="match status" value="1"/>
</dbReference>
<dbReference type="GO" id="GO:0005524">
    <property type="term" value="F:ATP binding"/>
    <property type="evidence" value="ECO:0007669"/>
    <property type="project" value="UniProtKB-KW"/>
</dbReference>
<name>A0A654MA20_9ARCH</name>
<dbReference type="InterPro" id="IPR036393">
    <property type="entry name" value="AceGlu_kinase-like_sf"/>
</dbReference>
<evidence type="ECO:0000256" key="4">
    <source>
        <dbReference type="ARBA" id="ARBA00022679"/>
    </source>
</evidence>
<keyword evidence="14" id="KW-1185">Reference proteome</keyword>
<evidence type="ECO:0000256" key="11">
    <source>
        <dbReference type="PIRSR" id="PIRSR016496-2"/>
    </source>
</evidence>
<evidence type="ECO:0000256" key="3">
    <source>
        <dbReference type="ARBA" id="ARBA00017267"/>
    </source>
</evidence>
<dbReference type="EMBL" id="CP012850">
    <property type="protein sequence ID" value="ALI36332.1"/>
    <property type="molecule type" value="Genomic_DNA"/>
</dbReference>
<dbReference type="Pfam" id="PF00696">
    <property type="entry name" value="AA_kinase"/>
    <property type="match status" value="1"/>
</dbReference>
<dbReference type="GO" id="GO:0016301">
    <property type="term" value="F:kinase activity"/>
    <property type="evidence" value="ECO:0007669"/>
    <property type="project" value="UniProtKB-KW"/>
</dbReference>
<proteinExistence type="inferred from homology"/>
<comment type="catalytic activity">
    <reaction evidence="9">
        <text>isopentenyl phosphate + ATP = isopentenyl diphosphate + ADP</text>
        <dbReference type="Rhea" id="RHEA:33963"/>
        <dbReference type="ChEBI" id="CHEBI:30616"/>
        <dbReference type="ChEBI" id="CHEBI:65078"/>
        <dbReference type="ChEBI" id="CHEBI:128769"/>
        <dbReference type="ChEBI" id="CHEBI:456216"/>
        <dbReference type="EC" id="2.7.4.26"/>
    </reaction>
</comment>
<dbReference type="KEGG" id="taa:NMY3_02132"/>
<evidence type="ECO:0000256" key="5">
    <source>
        <dbReference type="ARBA" id="ARBA00022741"/>
    </source>
</evidence>
<feature type="binding site" evidence="10">
    <location>
        <position position="52"/>
    </location>
    <ligand>
        <name>substrate</name>
    </ligand>
</feature>
<dbReference type="PANTHER" id="PTHR43654">
    <property type="entry name" value="GLUTAMATE 5-KINASE"/>
    <property type="match status" value="1"/>
</dbReference>
<evidence type="ECO:0000256" key="8">
    <source>
        <dbReference type="ARBA" id="ARBA00023229"/>
    </source>
</evidence>
<evidence type="ECO:0000259" key="12">
    <source>
        <dbReference type="Pfam" id="PF00696"/>
    </source>
</evidence>
<dbReference type="AlphaFoldDB" id="A0A654MA20"/>
<evidence type="ECO:0000256" key="6">
    <source>
        <dbReference type="ARBA" id="ARBA00022777"/>
    </source>
</evidence>
<sequence length="271" mass="30179">MISSNLIIIKLGGSVVTFKEKPLTPNYEGIDNILKVIGEIKKNFKIIIVHGGGSFGHFWSVKYDMHTKSYPYSDQGVSVVHESMIKLNHIIIKKFIESNLKPYSIQPSAFVFNGAADPTRIHNILDMTTGNELIPITFGDVIHTSGNNFSILSGDTIMSMLCTELHPQFSIFTTNVDGLYDDMSKGEIVREIRVGKTDINNIFLKGETEKENPETSFDVTGGMKRKITESIQIAKSGTSTYLINGFHPERILDIIHDRKYIGTCIRMGSGS</sequence>
<evidence type="ECO:0000256" key="9">
    <source>
        <dbReference type="ARBA" id="ARBA00049063"/>
    </source>
</evidence>
<keyword evidence="6 13" id="KW-0418">Kinase</keyword>
<organism evidence="13 14">
    <name type="scientific">Candidatus Nitrosocosmicus oleophilus</name>
    <dbReference type="NCBI Taxonomy" id="1353260"/>
    <lineage>
        <taxon>Archaea</taxon>
        <taxon>Nitrososphaerota</taxon>
        <taxon>Nitrososphaeria</taxon>
        <taxon>Nitrososphaerales</taxon>
        <taxon>Nitrososphaeraceae</taxon>
        <taxon>Candidatus Nitrosocosmicus</taxon>
    </lineage>
</organism>
<feature type="binding site" evidence="10">
    <location>
        <position position="222"/>
    </location>
    <ligand>
        <name>ATP</name>
        <dbReference type="ChEBI" id="CHEBI:30616"/>
    </ligand>
</feature>
<gene>
    <name evidence="13" type="ORF">NMY3_02132</name>
</gene>
<feature type="domain" description="Aspartate/glutamate/uridylate kinase" evidence="12">
    <location>
        <begin position="5"/>
        <end position="244"/>
    </location>
</feature>
<comment type="similarity">
    <text evidence="1">Belongs to the isopentenyl phosphate kinase family.</text>
</comment>
<reference evidence="14" key="1">
    <citation type="submission" date="2015-10" db="EMBL/GenBank/DDBJ databases">
        <title>Niche specialization of a soil ammonia-oxidizing archaeon, Candidatus Nitrosocosmicus oleophilus.</title>
        <authorList>
            <person name="Jung M.-Y."/>
            <person name="Rhee S.-K."/>
        </authorList>
    </citation>
    <scope>NUCLEOTIDE SEQUENCE [LARGE SCALE GENOMIC DNA]</scope>
    <source>
        <strain evidence="14">MY3</strain>
    </source>
</reference>
<dbReference type="Gene3D" id="3.40.1160.10">
    <property type="entry name" value="Acetylglutamate kinase-like"/>
    <property type="match status" value="1"/>
</dbReference>
<keyword evidence="5 10" id="KW-0547">Nucleotide-binding</keyword>
<keyword evidence="7 10" id="KW-0067">ATP-binding</keyword>
<evidence type="ECO:0000313" key="14">
    <source>
        <dbReference type="Proteomes" id="UP000058925"/>
    </source>
</evidence>
<dbReference type="GO" id="GO:0016114">
    <property type="term" value="P:terpenoid biosynthetic process"/>
    <property type="evidence" value="ECO:0007669"/>
    <property type="project" value="TreeGrafter"/>
</dbReference>
<dbReference type="InterPro" id="IPR024192">
    <property type="entry name" value="Fosfomycin_R_FomA-type"/>
</dbReference>
<feature type="binding site" evidence="10">
    <location>
        <position position="57"/>
    </location>
    <ligand>
        <name>substrate</name>
    </ligand>
</feature>
<dbReference type="NCBIfam" id="NF040647">
    <property type="entry name" value="IPPK_Arch"/>
    <property type="match status" value="1"/>
</dbReference>
<dbReference type="GeneID" id="60422096"/>
<dbReference type="InterPro" id="IPR001048">
    <property type="entry name" value="Asp/Glu/Uridylate_kinase"/>
</dbReference>
<dbReference type="SUPFAM" id="SSF53633">
    <property type="entry name" value="Carbamate kinase-like"/>
    <property type="match status" value="1"/>
</dbReference>
<evidence type="ECO:0000256" key="10">
    <source>
        <dbReference type="PIRSR" id="PIRSR016496-1"/>
    </source>
</evidence>
<dbReference type="PIRSF" id="PIRSF016496">
    <property type="entry name" value="Kin_FomA"/>
    <property type="match status" value="1"/>
</dbReference>
<dbReference type="EC" id="2.7.4.26" evidence="2"/>
<accession>A0A654MA20</accession>
<evidence type="ECO:0000256" key="7">
    <source>
        <dbReference type="ARBA" id="ARBA00022840"/>
    </source>
</evidence>